<protein>
    <submittedName>
        <fullName evidence="1">Uncharacterized protein</fullName>
    </submittedName>
</protein>
<accession>A0AAU9RB38</accession>
<evidence type="ECO:0000313" key="1">
    <source>
        <dbReference type="EMBL" id="CAH2034468.1"/>
    </source>
</evidence>
<proteinExistence type="predicted"/>
<gene>
    <name evidence="1" type="ORF">TAV2_LOCUS398</name>
</gene>
<dbReference type="Proteomes" id="UP000836841">
    <property type="component" value="Chromosome 1"/>
</dbReference>
<dbReference type="EMBL" id="OU466857">
    <property type="protein sequence ID" value="CAH2034468.1"/>
    <property type="molecule type" value="Genomic_DNA"/>
</dbReference>
<organism evidence="1 2">
    <name type="scientific">Thlaspi arvense</name>
    <name type="common">Field penny-cress</name>
    <dbReference type="NCBI Taxonomy" id="13288"/>
    <lineage>
        <taxon>Eukaryota</taxon>
        <taxon>Viridiplantae</taxon>
        <taxon>Streptophyta</taxon>
        <taxon>Embryophyta</taxon>
        <taxon>Tracheophyta</taxon>
        <taxon>Spermatophyta</taxon>
        <taxon>Magnoliopsida</taxon>
        <taxon>eudicotyledons</taxon>
        <taxon>Gunneridae</taxon>
        <taxon>Pentapetalae</taxon>
        <taxon>rosids</taxon>
        <taxon>malvids</taxon>
        <taxon>Brassicales</taxon>
        <taxon>Brassicaceae</taxon>
        <taxon>Thlaspideae</taxon>
        <taxon>Thlaspi</taxon>
    </lineage>
</organism>
<keyword evidence="2" id="KW-1185">Reference proteome</keyword>
<dbReference type="AlphaFoldDB" id="A0AAU9RB38"/>
<sequence length="100" mass="10994">MVDTQNTLFVFRPDHQNLTPQPLMTPFSAVTPHRATASRSRRLISATTLEMILEEETGPEGDRPTTATAMASLAVFPATSCFLMSKKQVSFLLYGSCKCP</sequence>
<evidence type="ECO:0000313" key="2">
    <source>
        <dbReference type="Proteomes" id="UP000836841"/>
    </source>
</evidence>
<reference evidence="1 2" key="1">
    <citation type="submission" date="2022-03" db="EMBL/GenBank/DDBJ databases">
        <authorList>
            <person name="Nunn A."/>
            <person name="Chopra R."/>
            <person name="Nunn A."/>
            <person name="Contreras Garrido A."/>
        </authorList>
    </citation>
    <scope>NUCLEOTIDE SEQUENCE [LARGE SCALE GENOMIC DNA]</scope>
</reference>
<name>A0AAU9RB38_THLAR</name>